<organism evidence="3 4">
    <name type="scientific">Effrenium voratum</name>
    <dbReference type="NCBI Taxonomy" id="2562239"/>
    <lineage>
        <taxon>Eukaryota</taxon>
        <taxon>Sar</taxon>
        <taxon>Alveolata</taxon>
        <taxon>Dinophyceae</taxon>
        <taxon>Suessiales</taxon>
        <taxon>Symbiodiniaceae</taxon>
        <taxon>Effrenium</taxon>
    </lineage>
</organism>
<feature type="signal peptide" evidence="1">
    <location>
        <begin position="1"/>
        <end position="19"/>
    </location>
</feature>
<gene>
    <name evidence="3" type="ORF">EVOR1521_LOCUS20542</name>
</gene>
<proteinExistence type="predicted"/>
<accession>A0AA36J0J6</accession>
<comment type="caution">
    <text evidence="3">The sequence shown here is derived from an EMBL/GenBank/DDBJ whole genome shotgun (WGS) entry which is preliminary data.</text>
</comment>
<feature type="chain" id="PRO_5041369489" description="D-apionate lactonase C-terminal domain-containing protein" evidence="1">
    <location>
        <begin position="20"/>
        <end position="539"/>
    </location>
</feature>
<evidence type="ECO:0000313" key="4">
    <source>
        <dbReference type="Proteomes" id="UP001178507"/>
    </source>
</evidence>
<dbReference type="SUPFAM" id="SSF51445">
    <property type="entry name" value="(Trans)glycosidases"/>
    <property type="match status" value="1"/>
</dbReference>
<keyword evidence="4" id="KW-1185">Reference proteome</keyword>
<dbReference type="AlphaFoldDB" id="A0AA36J0J6"/>
<keyword evidence="1" id="KW-0732">Signal</keyword>
<dbReference type="Proteomes" id="UP001178507">
    <property type="component" value="Unassembled WGS sequence"/>
</dbReference>
<evidence type="ECO:0000313" key="3">
    <source>
        <dbReference type="EMBL" id="CAJ1396286.1"/>
    </source>
</evidence>
<dbReference type="InterPro" id="IPR058789">
    <property type="entry name" value="ApnL_C"/>
</dbReference>
<dbReference type="Gene3D" id="3.20.20.80">
    <property type="entry name" value="Glycosidases"/>
    <property type="match status" value="1"/>
</dbReference>
<name>A0AA36J0J6_9DINO</name>
<dbReference type="InterPro" id="IPR017853">
    <property type="entry name" value="GH"/>
</dbReference>
<evidence type="ECO:0000259" key="2">
    <source>
        <dbReference type="Pfam" id="PF25839"/>
    </source>
</evidence>
<sequence length="539" mass="58601">MARCFLRAVLGAQLGFCLAETGNGACMVQLDESKVVRVSRTVTTLQVVSNPILDRTLQAPNGTRFVNPIHDTAWASLAELGADLVRYVPWYPYPKKSVAELDEPKDGKNTSWDFTHITPMLEDFMDATYGQNHSTVLNFATQPCWLFGDAKNQTQNCSYPENPDQSFFSYVRGSRANLLDPSAGDLAAYYSRLLSHIVKGEFTDEHGVTHKSGKGYSRFNRAHGHVWELFNEAEHGYTVDQYIHDYDVVVPAMIAAVGGPENAPAFMGIGGATDAWVTPFLNGSKHSSHAPIDYVSLHYYAGCSNRTDPGTYSAGFFGGARQFVEKLKADIAARDASGYPQAKIDLDELGVIMPDDNNASFGLDGNLPDIYWNAAGAFYAHLFATLAPMGVEVLGQSQLAGSPKIPEWGIPLPQYPSVSLLDWRTGLGNARYWVLRLLIQDFAVGDELLATSVGCAQITAMAARTTGGGWKLLLVNQANSAQTVAIQGIQQELQLRIVDEHSVQVASKDGIREAKLPGNALVLNAFAVAVASSATQLWI</sequence>
<feature type="domain" description="D-apionate lactonase C-terminal" evidence="2">
    <location>
        <begin position="457"/>
        <end position="530"/>
    </location>
</feature>
<dbReference type="Pfam" id="PF25839">
    <property type="entry name" value="Apionate_lact_C"/>
    <property type="match status" value="1"/>
</dbReference>
<reference evidence="3" key="1">
    <citation type="submission" date="2023-08" db="EMBL/GenBank/DDBJ databases">
        <authorList>
            <person name="Chen Y."/>
            <person name="Shah S."/>
            <person name="Dougan E. K."/>
            <person name="Thang M."/>
            <person name="Chan C."/>
        </authorList>
    </citation>
    <scope>NUCLEOTIDE SEQUENCE</scope>
</reference>
<evidence type="ECO:0000256" key="1">
    <source>
        <dbReference type="SAM" id="SignalP"/>
    </source>
</evidence>
<dbReference type="EMBL" id="CAUJNA010003225">
    <property type="protein sequence ID" value="CAJ1396286.1"/>
    <property type="molecule type" value="Genomic_DNA"/>
</dbReference>
<protein>
    <recommendedName>
        <fullName evidence="2">D-apionate lactonase C-terminal domain-containing protein</fullName>
    </recommendedName>
</protein>